<feature type="region of interest" description="Disordered" evidence="1">
    <location>
        <begin position="28"/>
        <end position="91"/>
    </location>
</feature>
<accession>A0A150WU57</accession>
<comment type="caution">
    <text evidence="2">The sequence shown here is derived from an EMBL/GenBank/DDBJ whole genome shotgun (WGS) entry which is preliminary data.</text>
</comment>
<sequence>MVVSVTTALVTVRMIQSDLASSTLKQVDPNLTQTTTPPSTMIKLSPTAQVPPPPPPAVPAPAPVPKLAADPAGPSIESLLPPKEFDPNYDARKPLRPEEVVKTLLKNTPDCEDDYKELCTGNRFLAEHPLACLRSQKEKISRACANQVSAVQDKFKTDCSSDIQKFCPEQRRYFSCLKAKFNELSKVCQANIKEYSRK</sequence>
<name>A0A150WU57_BDEBC</name>
<evidence type="ECO:0000313" key="3">
    <source>
        <dbReference type="Proteomes" id="UP000075391"/>
    </source>
</evidence>
<dbReference type="EMBL" id="LUKF01000003">
    <property type="protein sequence ID" value="KYG69973.1"/>
    <property type="molecule type" value="Genomic_DNA"/>
</dbReference>
<reference evidence="2 3" key="1">
    <citation type="submission" date="2016-03" db="EMBL/GenBank/DDBJ databases">
        <authorList>
            <person name="Ploux O."/>
        </authorList>
    </citation>
    <scope>NUCLEOTIDE SEQUENCE [LARGE SCALE GENOMIC DNA]</scope>
    <source>
        <strain evidence="2 3">BER2</strain>
    </source>
</reference>
<protein>
    <submittedName>
        <fullName evidence="2">Uncharacterized protein</fullName>
    </submittedName>
</protein>
<evidence type="ECO:0000313" key="2">
    <source>
        <dbReference type="EMBL" id="KYG69973.1"/>
    </source>
</evidence>
<dbReference type="AlphaFoldDB" id="A0A150WU57"/>
<gene>
    <name evidence="2" type="ORF">AZI85_14825</name>
</gene>
<feature type="compositionally biased region" description="Pro residues" evidence="1">
    <location>
        <begin position="49"/>
        <end position="64"/>
    </location>
</feature>
<feature type="compositionally biased region" description="Polar residues" evidence="1">
    <location>
        <begin position="28"/>
        <end position="39"/>
    </location>
</feature>
<organism evidence="2 3">
    <name type="scientific">Bdellovibrio bacteriovorus</name>
    <dbReference type="NCBI Taxonomy" id="959"/>
    <lineage>
        <taxon>Bacteria</taxon>
        <taxon>Pseudomonadati</taxon>
        <taxon>Bdellovibrionota</taxon>
        <taxon>Bdellovibrionia</taxon>
        <taxon>Bdellovibrionales</taxon>
        <taxon>Pseudobdellovibrionaceae</taxon>
        <taxon>Bdellovibrio</taxon>
    </lineage>
</organism>
<evidence type="ECO:0000256" key="1">
    <source>
        <dbReference type="SAM" id="MobiDB-lite"/>
    </source>
</evidence>
<dbReference type="Proteomes" id="UP000075391">
    <property type="component" value="Unassembled WGS sequence"/>
</dbReference>
<proteinExistence type="predicted"/>